<feature type="compositionally biased region" description="Basic and acidic residues" evidence="1">
    <location>
        <begin position="79"/>
        <end position="95"/>
    </location>
</feature>
<organism evidence="2 3">
    <name type="scientific">Discina gigas</name>
    <dbReference type="NCBI Taxonomy" id="1032678"/>
    <lineage>
        <taxon>Eukaryota</taxon>
        <taxon>Fungi</taxon>
        <taxon>Dikarya</taxon>
        <taxon>Ascomycota</taxon>
        <taxon>Pezizomycotina</taxon>
        <taxon>Pezizomycetes</taxon>
        <taxon>Pezizales</taxon>
        <taxon>Discinaceae</taxon>
        <taxon>Discina</taxon>
    </lineage>
</organism>
<protein>
    <recommendedName>
        <fullName evidence="4">Prolyl 4-hydroxylase alpha subunit Fe(2+) 2OG dioxygenase domain-containing protein</fullName>
    </recommendedName>
</protein>
<dbReference type="PANTHER" id="PTHR33099:SF7">
    <property type="entry name" value="MYND-TYPE DOMAIN-CONTAINING PROTEIN"/>
    <property type="match status" value="1"/>
</dbReference>
<feature type="compositionally biased region" description="Acidic residues" evidence="1">
    <location>
        <begin position="131"/>
        <end position="140"/>
    </location>
</feature>
<feature type="region of interest" description="Disordered" evidence="1">
    <location>
        <begin position="120"/>
        <end position="141"/>
    </location>
</feature>
<reference evidence="2 3" key="1">
    <citation type="submission" date="2024-02" db="EMBL/GenBank/DDBJ databases">
        <title>Discinaceae phylogenomics.</title>
        <authorList>
            <person name="Dirks A.C."/>
            <person name="James T.Y."/>
        </authorList>
    </citation>
    <scope>NUCLEOTIDE SEQUENCE [LARGE SCALE GENOMIC DNA]</scope>
    <source>
        <strain evidence="2 3">ACD0624</strain>
    </source>
</reference>
<feature type="compositionally biased region" description="Low complexity" evidence="1">
    <location>
        <begin position="1089"/>
        <end position="1107"/>
    </location>
</feature>
<accession>A0ABR3GPP6</accession>
<evidence type="ECO:0008006" key="4">
    <source>
        <dbReference type="Google" id="ProtNLM"/>
    </source>
</evidence>
<feature type="region of interest" description="Disordered" evidence="1">
    <location>
        <begin position="1051"/>
        <end position="1125"/>
    </location>
</feature>
<dbReference type="Proteomes" id="UP001447188">
    <property type="component" value="Unassembled WGS sequence"/>
</dbReference>
<keyword evidence="3" id="KW-1185">Reference proteome</keyword>
<dbReference type="PANTHER" id="PTHR33099">
    <property type="entry name" value="FE2OG DIOXYGENASE DOMAIN-CONTAINING PROTEIN"/>
    <property type="match status" value="1"/>
</dbReference>
<sequence>MLTVEIDQESMKSGSSGTTGTGGLSTAPRETQVRSPGVANATLEIEAEISKAGDAETSNVEFDNEDANKARNEALAGQREVEGREERGDERRTDEGRYQGRRGEIMTGGVKPTDEVAAVGEEENQEKTVEEEKEEEETMDPSEILDNLSAALQAIEDSGTFATSGHFSSAPNPVLSIDGIGIVGLPLSSRDAEIIIATATQAPFGHGERTVVNTDVRDTWELQPNQLQFLNPAWKDWIEKEVMAKAANDLGIANSTQTVKCELHKLLLYKEGGHFLPHKDTEKAPGMFGTLVVILPSLYTGGTIQLSHASMQKKFDFGGPTSVTNTSYAAWYTNILHSVSPVNSGYRFALSYNMIHEGSSAAPHLPNTQAQADELRWVLRTWDRNIDDPDSPTFVGWMLDHEYSKQSLKSRKIEALKGADKLRGLALLDLAKEMGFEFYLAQIEYQKTGTVADADYYGYGDDGDSDSDIEEKLMDDVIDESLTAKHFINCKTGNPLPPDFNPSFNQGNCIPVGYWDEEQPDGKNYEGYTGNEEATLEYWYKRTAVILWPSAIHTKATDDLASGWDRVAFLDRALWAQVDIELGKRLRFGEAIISQLPAWPVTPTYTYPPYRPPGLQGKDERYGDELIEFALEEKRLDLFLKMVEVIKSTDIVKMTEAANVFGTEGVRDVVERCISNIKGIENQLVAAMQFYRRQPEEQKIIIKRLVDAVSISKEVKPEGLHRLLDLMGPELFQACILPNLKKDYSQTAFWLSFWQHYPVTNDTLPEVVHAHEARIHLTEDGGRFTLSSQTLPLLSKVLGGGYTDLATEIIEKIQAISKPADDESGRLRRQYPVAFMAIIKHILQILWQHNIPVTAEPYASFIRRTFMDRILPTLGPRPRPGDFRLETMRTVGQPPCCPDCSAVDIFLSDPWQKTVSYYLVYPRREHLERKLQCRRHIGVRNDPLPARMRHKINTVQGTITIGKVGLSATDAIGKWDSVRAQIERSFIEVGDEQTRKVVFGGLFPIIQMGIRNYGMGWGKEMEEAAVLGEQEERQMREQRLRDCAHVTPGVIDHHSEAGPSDGNQRTLLGSLGESNGNITGARSRPHSLAPPTHHLTPSTTSTFTQATDSGRKRKRPMQVIDLTDD</sequence>
<feature type="compositionally biased region" description="Polar residues" evidence="1">
    <location>
        <begin position="1061"/>
        <end position="1080"/>
    </location>
</feature>
<dbReference type="Gene3D" id="2.60.120.620">
    <property type="entry name" value="q2cbj1_9rhob like domain"/>
    <property type="match status" value="1"/>
</dbReference>
<comment type="caution">
    <text evidence="2">The sequence shown here is derived from an EMBL/GenBank/DDBJ whole genome shotgun (WGS) entry which is preliminary data.</text>
</comment>
<evidence type="ECO:0000313" key="2">
    <source>
        <dbReference type="EMBL" id="KAL0637909.1"/>
    </source>
</evidence>
<feature type="region of interest" description="Disordered" evidence="1">
    <location>
        <begin position="1"/>
        <end position="95"/>
    </location>
</feature>
<evidence type="ECO:0000256" key="1">
    <source>
        <dbReference type="SAM" id="MobiDB-lite"/>
    </source>
</evidence>
<gene>
    <name evidence="2" type="ORF">Q9L58_003135</name>
</gene>
<name>A0ABR3GPP6_9PEZI</name>
<dbReference type="EMBL" id="JBBBZM010000029">
    <property type="protein sequence ID" value="KAL0637909.1"/>
    <property type="molecule type" value="Genomic_DNA"/>
</dbReference>
<evidence type="ECO:0000313" key="3">
    <source>
        <dbReference type="Proteomes" id="UP001447188"/>
    </source>
</evidence>
<proteinExistence type="predicted"/>